<evidence type="ECO:0000313" key="2">
    <source>
        <dbReference type="EMBL" id="THJ31547.1"/>
    </source>
</evidence>
<dbReference type="RefSeq" id="WP_136407419.1">
    <property type="nucleotide sequence ID" value="NZ_JARXRQ010000006.1"/>
</dbReference>
<dbReference type="Proteomes" id="UP000306236">
    <property type="component" value="Unassembled WGS sequence"/>
</dbReference>
<comment type="caution">
    <text evidence="2">The sequence shown here is derived from an EMBL/GenBank/DDBJ whole genome shotgun (WGS) entry which is preliminary data.</text>
</comment>
<feature type="region of interest" description="Disordered" evidence="1">
    <location>
        <begin position="135"/>
        <end position="169"/>
    </location>
</feature>
<dbReference type="AlphaFoldDB" id="A0A4S5BGR7"/>
<feature type="compositionally biased region" description="Basic and acidic residues" evidence="1">
    <location>
        <begin position="150"/>
        <end position="159"/>
    </location>
</feature>
<keyword evidence="3" id="KW-1185">Reference proteome</keyword>
<organism evidence="2 3">
    <name type="scientific">Lampropedia aestuarii</name>
    <dbReference type="NCBI Taxonomy" id="2562762"/>
    <lineage>
        <taxon>Bacteria</taxon>
        <taxon>Pseudomonadati</taxon>
        <taxon>Pseudomonadota</taxon>
        <taxon>Betaproteobacteria</taxon>
        <taxon>Burkholderiales</taxon>
        <taxon>Comamonadaceae</taxon>
        <taxon>Lampropedia</taxon>
    </lineage>
</organism>
<accession>A0A4S5BGR7</accession>
<evidence type="ECO:0000256" key="1">
    <source>
        <dbReference type="SAM" id="MobiDB-lite"/>
    </source>
</evidence>
<dbReference type="Gene3D" id="1.10.287.1700">
    <property type="match status" value="1"/>
</dbReference>
<dbReference type="InterPro" id="IPR053716">
    <property type="entry name" value="Flag_assembly_chemotaxis_eff"/>
</dbReference>
<protein>
    <submittedName>
        <fullName evidence="2">Type III secretion protein</fullName>
    </submittedName>
</protein>
<reference evidence="2 3" key="1">
    <citation type="submission" date="2019-04" db="EMBL/GenBank/DDBJ databases">
        <title>Lampropedia sp YIM MLB12 draf genome.</title>
        <authorList>
            <person name="Wang Y.-X."/>
        </authorList>
    </citation>
    <scope>NUCLEOTIDE SEQUENCE [LARGE SCALE GENOMIC DNA]</scope>
    <source>
        <strain evidence="2 3">YIM MLB12</strain>
    </source>
</reference>
<dbReference type="InterPro" id="IPR009929">
    <property type="entry name" value="T3SS_YscO"/>
</dbReference>
<gene>
    <name evidence="2" type="ORF">E8K88_14630</name>
</gene>
<dbReference type="EMBL" id="SSWX01000022">
    <property type="protein sequence ID" value="THJ31547.1"/>
    <property type="molecule type" value="Genomic_DNA"/>
</dbReference>
<sequence length="169" mass="19882">MSLFGELIRIKRLREDKAERHMYQSRQQAQQAREAHLLAQSHLQHMVEQGQQIEQQLYADLFSRQVRVREIDAVHQELAQMRQCEMQQEQVVCAAAEQVAVAQNALRQAREGHQIAQRQTSKFVDLSASFDIQRQRESDRLEDLEMEEAASVRRERDDWDGLQTDEEQP</sequence>
<dbReference type="Pfam" id="PF07321">
    <property type="entry name" value="YscO"/>
    <property type="match status" value="1"/>
</dbReference>
<name>A0A4S5BGR7_9BURK</name>
<dbReference type="OrthoDB" id="8912010at2"/>
<evidence type="ECO:0000313" key="3">
    <source>
        <dbReference type="Proteomes" id="UP000306236"/>
    </source>
</evidence>
<proteinExistence type="predicted"/>
<feature type="compositionally biased region" description="Acidic residues" evidence="1">
    <location>
        <begin position="160"/>
        <end position="169"/>
    </location>
</feature>